<organism evidence="1">
    <name type="scientific">Solanum lycopersicum</name>
    <name type="common">Tomato</name>
    <name type="synonym">Lycopersicon esculentum</name>
    <dbReference type="NCBI Taxonomy" id="4081"/>
    <lineage>
        <taxon>Eukaryota</taxon>
        <taxon>Viridiplantae</taxon>
        <taxon>Streptophyta</taxon>
        <taxon>Embryophyta</taxon>
        <taxon>Tracheophyta</taxon>
        <taxon>Spermatophyta</taxon>
        <taxon>Magnoliopsida</taxon>
        <taxon>eudicotyledons</taxon>
        <taxon>Gunneridae</taxon>
        <taxon>Pentapetalae</taxon>
        <taxon>asterids</taxon>
        <taxon>lamiids</taxon>
        <taxon>Solanales</taxon>
        <taxon>Solanaceae</taxon>
        <taxon>Solanoideae</taxon>
        <taxon>Solaneae</taxon>
        <taxon>Solanum</taxon>
        <taxon>Solanum subgen. Lycopersicon</taxon>
    </lineage>
</organism>
<proteinExistence type="predicted"/>
<dbReference type="Gramene" id="Solyc06g069060.1.1">
    <property type="protein sequence ID" value="Solyc06g069060.1.1.1"/>
    <property type="gene ID" value="Solyc06g069060.1"/>
</dbReference>
<reference evidence="1" key="1">
    <citation type="journal article" date="2012" name="Nature">
        <title>The tomato genome sequence provides insights into fleshy fruit evolution.</title>
        <authorList>
            <consortium name="Tomato Genome Consortium"/>
        </authorList>
    </citation>
    <scope>NUCLEOTIDE SEQUENCE [LARGE SCALE GENOMIC DNA]</scope>
    <source>
        <strain evidence="1">cv. Heinz 1706</strain>
    </source>
</reference>
<evidence type="ECO:0000313" key="2">
    <source>
        <dbReference type="Proteomes" id="UP000004994"/>
    </source>
</evidence>
<protein>
    <submittedName>
        <fullName evidence="1">Uncharacterized protein</fullName>
    </submittedName>
</protein>
<evidence type="ECO:0000313" key="1">
    <source>
        <dbReference type="EnsemblPlants" id="Solyc06g069060.1.1.1"/>
    </source>
</evidence>
<keyword evidence="2" id="KW-1185">Reference proteome</keyword>
<dbReference type="Proteomes" id="UP000004994">
    <property type="component" value="Chromosome 6"/>
</dbReference>
<accession>A0A3Q7GY27</accession>
<dbReference type="InParanoid" id="A0A3Q7GY27"/>
<dbReference type="EnsemblPlants" id="Solyc06g069060.1.1">
    <property type="protein sequence ID" value="Solyc06g069060.1.1.1"/>
    <property type="gene ID" value="Solyc06g069060.1"/>
</dbReference>
<sequence length="50" mass="5777">MFKSSGLLIFVPKFGFFIYTFISKDEEIVYALHVMITIKLSCGPIYSFSF</sequence>
<dbReference type="AlphaFoldDB" id="A0A3Q7GY27"/>
<dbReference type="PaxDb" id="4081-Solyc06g069060.1.1"/>
<name>A0A3Q7GY27_SOLLC</name>
<reference evidence="1" key="2">
    <citation type="submission" date="2019-01" db="UniProtKB">
        <authorList>
            <consortium name="EnsemblPlants"/>
        </authorList>
    </citation>
    <scope>IDENTIFICATION</scope>
    <source>
        <strain evidence="1">cv. Heinz 1706</strain>
    </source>
</reference>